<feature type="signal peptide" evidence="3">
    <location>
        <begin position="1"/>
        <end position="21"/>
    </location>
</feature>
<dbReference type="OrthoDB" id="5801345at2"/>
<feature type="transmembrane region" description="Helical" evidence="2">
    <location>
        <begin position="291"/>
        <end position="312"/>
    </location>
</feature>
<sequence>MVGYQWLIFSAALMFSLGVAAVESADSPEQSKPPSEAAAPEHHHHHEHPGDADAQDKGQPTPDSKAKNSAQEAQAERKTEAEGEAAATEEPEHHHHHEHPAEAAEVKVKPSSEEEEAHIHHEFKHEHHMMDMDAEGMVMNENTDNLPRDCPQLAGDVEITVRAGTKYAKEFPGTVFGFDQHEWKVEPCTRITVTFINEDKVRHQWMVHMLPKYIYPQGMFHLEVAGPGRRTGTFIVPSVEKTYFVHCDIAQHTEKGMKAQLKVGSGDQDFPSIPGLTAPNYPDPYETETSWSTIGSSLGAGLAGLGLAIVGLGRFKRKAVAKTKEAAQQQQVSKPEAKPRKWWSFGK</sequence>
<feature type="chain" id="PRO_5020511607" description="Copper oxidase" evidence="3">
    <location>
        <begin position="22"/>
        <end position="347"/>
    </location>
</feature>
<feature type="region of interest" description="Disordered" evidence="1">
    <location>
        <begin position="324"/>
        <end position="347"/>
    </location>
</feature>
<proteinExistence type="predicted"/>
<evidence type="ECO:0000313" key="5">
    <source>
        <dbReference type="Proteomes" id="UP000294325"/>
    </source>
</evidence>
<name>A0A4P7BVW8_9GAMM</name>
<dbReference type="SUPFAM" id="SSF49503">
    <property type="entry name" value="Cupredoxins"/>
    <property type="match status" value="1"/>
</dbReference>
<dbReference type="CDD" id="cd00920">
    <property type="entry name" value="Cupredoxin"/>
    <property type="match status" value="1"/>
</dbReference>
<dbReference type="AlphaFoldDB" id="A0A4P7BVW8"/>
<protein>
    <recommendedName>
        <fullName evidence="6">Copper oxidase</fullName>
    </recommendedName>
</protein>
<keyword evidence="3" id="KW-0732">Signal</keyword>
<evidence type="ECO:0000256" key="2">
    <source>
        <dbReference type="SAM" id="Phobius"/>
    </source>
</evidence>
<feature type="region of interest" description="Disordered" evidence="1">
    <location>
        <begin position="25"/>
        <end position="117"/>
    </location>
</feature>
<dbReference type="KEGG" id="nwr:E3U44_00935"/>
<dbReference type="RefSeq" id="WP_134356240.1">
    <property type="nucleotide sequence ID" value="NZ_CP038033.1"/>
</dbReference>
<dbReference type="InterPro" id="IPR008972">
    <property type="entry name" value="Cupredoxin"/>
</dbReference>
<keyword evidence="2" id="KW-0812">Transmembrane</keyword>
<feature type="compositionally biased region" description="Low complexity" evidence="1">
    <location>
        <begin position="27"/>
        <end position="38"/>
    </location>
</feature>
<gene>
    <name evidence="4" type="ORF">E3U44_00935</name>
</gene>
<keyword evidence="2" id="KW-0472">Membrane</keyword>
<accession>A0A4P7BVW8</accession>
<dbReference type="Proteomes" id="UP000294325">
    <property type="component" value="Chromosome"/>
</dbReference>
<keyword evidence="2" id="KW-1133">Transmembrane helix</keyword>
<evidence type="ECO:0000256" key="1">
    <source>
        <dbReference type="SAM" id="MobiDB-lite"/>
    </source>
</evidence>
<evidence type="ECO:0000313" key="4">
    <source>
        <dbReference type="EMBL" id="QBQ53224.1"/>
    </source>
</evidence>
<keyword evidence="5" id="KW-1185">Reference proteome</keyword>
<reference evidence="4 5" key="1">
    <citation type="submission" date="2019-03" db="EMBL/GenBank/DDBJ databases">
        <title>The genome sequence of Nitrosococcus wardiae strain D1FHST reveals the archetypal metabolic capacity of ammonia-oxidizing Gammaproteobacteria.</title>
        <authorList>
            <person name="Wang L."/>
            <person name="Lim C.K."/>
            <person name="Hanson T.E."/>
            <person name="Dang H."/>
            <person name="Klotz M.G."/>
        </authorList>
    </citation>
    <scope>NUCLEOTIDE SEQUENCE [LARGE SCALE GENOMIC DNA]</scope>
    <source>
        <strain evidence="4 5">D1FHS</strain>
    </source>
</reference>
<feature type="compositionally biased region" description="Basic and acidic residues" evidence="1">
    <location>
        <begin position="99"/>
        <end position="117"/>
    </location>
</feature>
<dbReference type="Gene3D" id="2.60.40.420">
    <property type="entry name" value="Cupredoxins - blue copper proteins"/>
    <property type="match status" value="1"/>
</dbReference>
<evidence type="ECO:0000256" key="3">
    <source>
        <dbReference type="SAM" id="SignalP"/>
    </source>
</evidence>
<dbReference type="EMBL" id="CP038033">
    <property type="protein sequence ID" value="QBQ53224.1"/>
    <property type="molecule type" value="Genomic_DNA"/>
</dbReference>
<organism evidence="4 5">
    <name type="scientific">Nitrosococcus wardiae</name>
    <dbReference type="NCBI Taxonomy" id="1814290"/>
    <lineage>
        <taxon>Bacteria</taxon>
        <taxon>Pseudomonadati</taxon>
        <taxon>Pseudomonadota</taxon>
        <taxon>Gammaproteobacteria</taxon>
        <taxon>Chromatiales</taxon>
        <taxon>Chromatiaceae</taxon>
        <taxon>Nitrosococcus</taxon>
    </lineage>
</organism>
<evidence type="ECO:0008006" key="6">
    <source>
        <dbReference type="Google" id="ProtNLM"/>
    </source>
</evidence>